<name>D6PDP6_9BACT</name>
<feature type="active site" evidence="3">
    <location>
        <position position="174"/>
    </location>
</feature>
<protein>
    <submittedName>
        <fullName evidence="6">3 hydroxyisobutyrate dehydrogenase</fullName>
    </submittedName>
</protein>
<dbReference type="GO" id="GO:0050661">
    <property type="term" value="F:NADP binding"/>
    <property type="evidence" value="ECO:0007669"/>
    <property type="project" value="InterPro"/>
</dbReference>
<evidence type="ECO:0000259" key="5">
    <source>
        <dbReference type="Pfam" id="PF14833"/>
    </source>
</evidence>
<accession>D6PDP6</accession>
<evidence type="ECO:0000259" key="4">
    <source>
        <dbReference type="Pfam" id="PF03446"/>
    </source>
</evidence>
<feature type="domain" description="6-phosphogluconate dehydrogenase NADP-binding" evidence="4">
    <location>
        <begin position="11"/>
        <end position="162"/>
    </location>
</feature>
<evidence type="ECO:0000256" key="3">
    <source>
        <dbReference type="PIRSR" id="PIRSR000103-1"/>
    </source>
</evidence>
<dbReference type="Gene3D" id="3.40.50.720">
    <property type="entry name" value="NAD(P)-binding Rossmann-like Domain"/>
    <property type="match status" value="1"/>
</dbReference>
<keyword evidence="2" id="KW-0520">NAD</keyword>
<dbReference type="SUPFAM" id="SSF51735">
    <property type="entry name" value="NAD(P)-binding Rossmann-fold domains"/>
    <property type="match status" value="1"/>
</dbReference>
<dbReference type="PANTHER" id="PTHR22981:SF7">
    <property type="entry name" value="3-HYDROXYISOBUTYRATE DEHYDROGENASE, MITOCHONDRIAL"/>
    <property type="match status" value="1"/>
</dbReference>
<dbReference type="Gene3D" id="1.10.1040.10">
    <property type="entry name" value="N-(1-d-carboxylethyl)-l-norvaline Dehydrogenase, domain 2"/>
    <property type="match status" value="1"/>
</dbReference>
<dbReference type="PIRSF" id="PIRSF000103">
    <property type="entry name" value="HIBADH"/>
    <property type="match status" value="1"/>
</dbReference>
<dbReference type="Pfam" id="PF03446">
    <property type="entry name" value="NAD_binding_2"/>
    <property type="match status" value="1"/>
</dbReference>
<dbReference type="Pfam" id="PF14833">
    <property type="entry name" value="NAD_binding_11"/>
    <property type="match status" value="1"/>
</dbReference>
<dbReference type="InterPro" id="IPR006115">
    <property type="entry name" value="6PGDH_NADP-bd"/>
</dbReference>
<dbReference type="InterPro" id="IPR029154">
    <property type="entry name" value="HIBADH-like_NADP-bd"/>
</dbReference>
<dbReference type="AlphaFoldDB" id="D6PDP6"/>
<dbReference type="GO" id="GO:0016616">
    <property type="term" value="F:oxidoreductase activity, acting on the CH-OH group of donors, NAD or NADP as acceptor"/>
    <property type="evidence" value="ECO:0007669"/>
    <property type="project" value="TreeGrafter"/>
</dbReference>
<organism evidence="6">
    <name type="scientific">uncultured marine bacterium MedDCM-OCT-S08-C116</name>
    <dbReference type="NCBI Taxonomy" id="743069"/>
    <lineage>
        <taxon>Bacteria</taxon>
        <taxon>environmental samples</taxon>
    </lineage>
</organism>
<sequence>MTDHVPKESVLGVIGLGNAGHAIASAFAKLMPVHGYDLDEDKRLSASQIGIITHNQFDTLTEAIDVAILSLPHPEISFSVTEQLLDLETRPKLIIDTSTVTPKTASDCASLASLHGVGFVDAAIAGGVASMADGQMTFFMGGDNESKAMAKPILKLVAAGIYDLGKTGAGMGIKVVNNAVMHALMVVLIEAFSMSKKLGVPNDTFISILNREEGMLRPLIHRVQERMNAGNFEGGMSVTNARKDSCLALETAQQLGVPLFAISASHVPYEIAEANGLGPCDYAALSTLWEDWVKIMFKESINIGA</sequence>
<dbReference type="PANTHER" id="PTHR22981">
    <property type="entry name" value="3-HYDROXYISOBUTYRATE DEHYDROGENASE-RELATED"/>
    <property type="match status" value="1"/>
</dbReference>
<evidence type="ECO:0000256" key="2">
    <source>
        <dbReference type="ARBA" id="ARBA00023027"/>
    </source>
</evidence>
<proteinExistence type="predicted"/>
<evidence type="ECO:0000256" key="1">
    <source>
        <dbReference type="ARBA" id="ARBA00023002"/>
    </source>
</evidence>
<dbReference type="InterPro" id="IPR008927">
    <property type="entry name" value="6-PGluconate_DH-like_C_sf"/>
</dbReference>
<reference evidence="6" key="1">
    <citation type="journal article" date="2010" name="ISME J.">
        <title>Metagenome of the Mediterranean deep chlorophyll maximum studied by direct and fosmid library 454 pyrosequencing.</title>
        <authorList>
            <person name="Ghai R."/>
            <person name="Martin-Cuadrado A.B."/>
            <person name="Molto A.G."/>
            <person name="Heredia I.G."/>
            <person name="Cabrera R."/>
            <person name="Martin J."/>
            <person name="Verdu M."/>
            <person name="Deschamps P."/>
            <person name="Moreira D."/>
            <person name="Lopez-Garcia P."/>
            <person name="Mira A."/>
            <person name="Rodriguez-Valera F."/>
        </authorList>
    </citation>
    <scope>NUCLEOTIDE SEQUENCE</scope>
</reference>
<feature type="domain" description="3-hydroxyisobutyrate dehydrogenase-like NAD-binding" evidence="5">
    <location>
        <begin position="168"/>
        <end position="286"/>
    </location>
</feature>
<dbReference type="SUPFAM" id="SSF48179">
    <property type="entry name" value="6-phosphogluconate dehydrogenase C-terminal domain-like"/>
    <property type="match status" value="1"/>
</dbReference>
<dbReference type="GO" id="GO:0051287">
    <property type="term" value="F:NAD binding"/>
    <property type="evidence" value="ECO:0007669"/>
    <property type="project" value="InterPro"/>
</dbReference>
<dbReference type="InterPro" id="IPR015815">
    <property type="entry name" value="HIBADH-related"/>
</dbReference>
<dbReference type="InterPro" id="IPR036291">
    <property type="entry name" value="NAD(P)-bd_dom_sf"/>
</dbReference>
<keyword evidence="1" id="KW-0560">Oxidoreductase</keyword>
<evidence type="ECO:0000313" key="6">
    <source>
        <dbReference type="EMBL" id="ADD93847.1"/>
    </source>
</evidence>
<dbReference type="EMBL" id="GU943000">
    <property type="protein sequence ID" value="ADD93847.1"/>
    <property type="molecule type" value="Genomic_DNA"/>
</dbReference>
<dbReference type="InterPro" id="IPR013328">
    <property type="entry name" value="6PGD_dom2"/>
</dbReference>